<feature type="transmembrane region" description="Helical" evidence="2">
    <location>
        <begin position="15"/>
        <end position="34"/>
    </location>
</feature>
<keyword evidence="2" id="KW-1133">Transmembrane helix</keyword>
<feature type="region of interest" description="Disordered" evidence="1">
    <location>
        <begin position="1082"/>
        <end position="1129"/>
    </location>
</feature>
<dbReference type="InterPro" id="IPR027463">
    <property type="entry name" value="AcrB_DN_DC_subdom"/>
</dbReference>
<dbReference type="SUPFAM" id="SSF82866">
    <property type="entry name" value="Multidrug efflux transporter AcrB transmembrane domain"/>
    <property type="match status" value="2"/>
</dbReference>
<feature type="transmembrane region" description="Helical" evidence="2">
    <location>
        <begin position="482"/>
        <end position="499"/>
    </location>
</feature>
<dbReference type="Gene3D" id="1.20.1640.10">
    <property type="entry name" value="Multidrug efflux transporter AcrB transmembrane domain"/>
    <property type="match status" value="3"/>
</dbReference>
<evidence type="ECO:0000256" key="1">
    <source>
        <dbReference type="SAM" id="MobiDB-lite"/>
    </source>
</evidence>
<name>D2R8C1_PIRSD</name>
<feature type="transmembrane region" description="Helical" evidence="2">
    <location>
        <begin position="1012"/>
        <end position="1031"/>
    </location>
</feature>
<dbReference type="SUPFAM" id="SSF82693">
    <property type="entry name" value="Multidrug efflux transporter AcrB pore domain, PN1, PN2, PC1 and PC2 subdomains"/>
    <property type="match status" value="1"/>
</dbReference>
<organism evidence="3 4">
    <name type="scientific">Pirellula staleyi (strain ATCC 27377 / DSM 6068 / ICPB 4128)</name>
    <name type="common">Pirella staleyi</name>
    <dbReference type="NCBI Taxonomy" id="530564"/>
    <lineage>
        <taxon>Bacteria</taxon>
        <taxon>Pseudomonadati</taxon>
        <taxon>Planctomycetota</taxon>
        <taxon>Planctomycetia</taxon>
        <taxon>Pirellulales</taxon>
        <taxon>Pirellulaceae</taxon>
        <taxon>Pirellula</taxon>
    </lineage>
</organism>
<dbReference type="Gene3D" id="3.30.2090.10">
    <property type="entry name" value="Multidrug efflux transporter AcrB TolC docking domain, DN and DC subdomains"/>
    <property type="match status" value="2"/>
</dbReference>
<proteinExistence type="predicted"/>
<dbReference type="HOGENOM" id="CLU_002755_1_2_0"/>
<dbReference type="SUPFAM" id="SSF82714">
    <property type="entry name" value="Multidrug efflux transporter AcrB TolC docking domain, DN and DC subdomains"/>
    <property type="match status" value="2"/>
</dbReference>
<dbReference type="GO" id="GO:0042910">
    <property type="term" value="F:xenobiotic transmembrane transporter activity"/>
    <property type="evidence" value="ECO:0007669"/>
    <property type="project" value="TreeGrafter"/>
</dbReference>
<gene>
    <name evidence="3" type="ordered locus">Psta_1055</name>
</gene>
<evidence type="ECO:0000256" key="2">
    <source>
        <dbReference type="SAM" id="Phobius"/>
    </source>
</evidence>
<dbReference type="InterPro" id="IPR001036">
    <property type="entry name" value="Acrflvin-R"/>
</dbReference>
<dbReference type="PROSITE" id="PS51257">
    <property type="entry name" value="PROKAR_LIPOPROTEIN"/>
    <property type="match status" value="1"/>
</dbReference>
<dbReference type="STRING" id="530564.Psta_1055"/>
<feature type="transmembrane region" description="Helical" evidence="2">
    <location>
        <begin position="966"/>
        <end position="991"/>
    </location>
</feature>
<dbReference type="eggNOG" id="COG0841">
    <property type="taxonomic scope" value="Bacteria"/>
</dbReference>
<dbReference type="EMBL" id="CP001848">
    <property type="protein sequence ID" value="ADB15738.1"/>
    <property type="molecule type" value="Genomic_DNA"/>
</dbReference>
<feature type="transmembrane region" description="Helical" evidence="2">
    <location>
        <begin position="1043"/>
        <end position="1067"/>
    </location>
</feature>
<dbReference type="Gene3D" id="3.30.70.1430">
    <property type="entry name" value="Multidrug efflux transporter AcrB pore domain"/>
    <property type="match status" value="2"/>
</dbReference>
<dbReference type="PANTHER" id="PTHR32063:SF33">
    <property type="entry name" value="RND SUPERFAMILY EFFLUX PUMP PERMEASE COMPONENT"/>
    <property type="match status" value="1"/>
</dbReference>
<feature type="transmembrane region" description="Helical" evidence="2">
    <location>
        <begin position="454"/>
        <end position="475"/>
    </location>
</feature>
<feature type="transmembrane region" description="Helical" evidence="2">
    <location>
        <begin position="519"/>
        <end position="539"/>
    </location>
</feature>
<dbReference type="Proteomes" id="UP000001887">
    <property type="component" value="Chromosome"/>
</dbReference>
<reference evidence="3 4" key="1">
    <citation type="journal article" date="2009" name="Stand. Genomic Sci.">
        <title>Complete genome sequence of Pirellula staleyi type strain (ATCC 27377).</title>
        <authorList>
            <person name="Clum A."/>
            <person name="Tindall B.J."/>
            <person name="Sikorski J."/>
            <person name="Ivanova N."/>
            <person name="Mavrommatis K."/>
            <person name="Lucas S."/>
            <person name="Glavina del Rio T."/>
            <person name="Nolan M."/>
            <person name="Chen F."/>
            <person name="Tice H."/>
            <person name="Pitluck S."/>
            <person name="Cheng J.F."/>
            <person name="Chertkov O."/>
            <person name="Brettin T."/>
            <person name="Han C."/>
            <person name="Detter J.C."/>
            <person name="Kuske C."/>
            <person name="Bruce D."/>
            <person name="Goodwin L."/>
            <person name="Ovchinikova G."/>
            <person name="Pati A."/>
            <person name="Mikhailova N."/>
            <person name="Chen A."/>
            <person name="Palaniappan K."/>
            <person name="Land M."/>
            <person name="Hauser L."/>
            <person name="Chang Y.J."/>
            <person name="Jeffries C.D."/>
            <person name="Chain P."/>
            <person name="Rohde M."/>
            <person name="Goker M."/>
            <person name="Bristow J."/>
            <person name="Eisen J.A."/>
            <person name="Markowitz V."/>
            <person name="Hugenholtz P."/>
            <person name="Kyrpides N.C."/>
            <person name="Klenk H.P."/>
            <person name="Lapidus A."/>
        </authorList>
    </citation>
    <scope>NUCLEOTIDE SEQUENCE [LARGE SCALE GENOMIC DNA]</scope>
    <source>
        <strain evidence="4">ATCC 27377 / DSM 6068 / ICPB 4128</strain>
    </source>
</reference>
<feature type="transmembrane region" description="Helical" evidence="2">
    <location>
        <begin position="940"/>
        <end position="960"/>
    </location>
</feature>
<dbReference type="KEGG" id="psl:Psta_1055"/>
<dbReference type="GO" id="GO:0005886">
    <property type="term" value="C:plasma membrane"/>
    <property type="evidence" value="ECO:0007669"/>
    <property type="project" value="TreeGrafter"/>
</dbReference>
<feature type="transmembrane region" description="Helical" evidence="2">
    <location>
        <begin position="383"/>
        <end position="403"/>
    </location>
</feature>
<feature type="transmembrane region" description="Helical" evidence="2">
    <location>
        <begin position="357"/>
        <end position="377"/>
    </location>
</feature>
<dbReference type="PRINTS" id="PR00702">
    <property type="entry name" value="ACRIFLAVINRP"/>
</dbReference>
<accession>D2R8C1</accession>
<sequence>MIKSIIRWSVENSPAINTLLLAVLLIGCVSVAMLRREIFPEFDLEIVLVSVPYPGASPAEVEEGICQKIEEAVRSIAHIKKQTSVAQEGAGFVVIELEANVPDVQKTLSEIRSAVDRIPSFPKLAEDPETKQITLRQPAINVGIIGPEDRSSEAELALRAMAEEVREDLLQLPPPPPENWFGAAIATVFPNPARAAISQANIIGERPYQIDIEISEDTLRRYGLSLVEVANIVRRENLEIPGGSMKTDAQEMLLRGKSKYDTGAEIAKLPLVTTPGGVVLRVGDIATVKDEFSDTTSINEVNGKPAMVLSIDRTASEDVLSITSAVKLYVAAKKMPPGYALTTWGDRSIDVRDRLDLLAENGIIGLVLVFVVLAVFLNIRLAFWVSLGIPVAMFATCAVMLLLGETLNMLTMFAFLMALGILVDDGIVVSENIHSWRMRGADPVTAAVEGTYEVLPSILGSVATTIVSFAPLLFVTGVMGKFIAVMPLCVILMLLFSLVESAFSLPCHLAHDDGLLMKTLGIVLYPFRPIGQLFAWLNVATERAMNWTLANYYVPTMRWMLRNPGIILASAMAILIFSFGLIRSGITPFIVFPKIDSNYIEAKIVFPDGTPLSVTDAATRKIVAAIESVDQKYRQGGDPVVNLVHRSVGSVKGLGSAGPDSTTSGDHVGTVEVELTDTTKRTVECMTLLEEWREAVGAIAGVENLKFDIPNFGPGGTPIEFKLLGQPKNMQNLEAAVEACKEKLRTYAGVFDVTDDSRPGKTELQLKVQENAQALGIASADLHETIRSTYFGEEVMRLQRGRHEVKLMVRYPEEERRSLAGFEEIRLRTSDGSEIPIGQLAEVKVEQGYAEINRIDQLRSITISADVSEGKANAAQIVGELQKTFVPELLEKYPGVRIRWEGQQEQTAESTHSLQIGLAVAMVVMFVLLTFEFRSYFQPFLIMAIIPFGIIGAIWGHALLGLPITLFSLFGLVALTGVVVNDSIVLIDFINSRVREGVPLVDALIESGVRRCRPVMLTSITTIGGVMPLVLETSFQAQLLIPMATALCFGLMMTTALVLFLVPVMYLTYVKLVGAKNVEGHSHGDQHSGGMIERSPSDFSGTTVHDVPGTPAPQLIGRSAEDDPLPATN</sequence>
<dbReference type="PANTHER" id="PTHR32063">
    <property type="match status" value="1"/>
</dbReference>
<dbReference type="AlphaFoldDB" id="D2R8C1"/>
<feature type="transmembrane region" description="Helical" evidence="2">
    <location>
        <begin position="914"/>
        <end position="933"/>
    </location>
</feature>
<feature type="transmembrane region" description="Helical" evidence="2">
    <location>
        <begin position="560"/>
        <end position="582"/>
    </location>
</feature>
<evidence type="ECO:0000313" key="3">
    <source>
        <dbReference type="EMBL" id="ADB15738.1"/>
    </source>
</evidence>
<keyword evidence="2" id="KW-0472">Membrane</keyword>
<evidence type="ECO:0000313" key="4">
    <source>
        <dbReference type="Proteomes" id="UP000001887"/>
    </source>
</evidence>
<dbReference type="Gene3D" id="3.30.70.1320">
    <property type="entry name" value="Multidrug efflux transporter AcrB pore domain like"/>
    <property type="match status" value="2"/>
</dbReference>
<protein>
    <submittedName>
        <fullName evidence="3">Acriflavin resistance protein</fullName>
    </submittedName>
</protein>
<dbReference type="Pfam" id="PF00873">
    <property type="entry name" value="ACR_tran"/>
    <property type="match status" value="2"/>
</dbReference>
<dbReference type="Gene3D" id="3.30.70.1440">
    <property type="entry name" value="Multidrug efflux transporter AcrB pore domain"/>
    <property type="match status" value="1"/>
</dbReference>
<keyword evidence="4" id="KW-1185">Reference proteome</keyword>
<keyword evidence="2" id="KW-0812">Transmembrane</keyword>